<feature type="domain" description="AMP-dependent synthetase/ligase" evidence="3">
    <location>
        <begin position="41"/>
        <end position="432"/>
    </location>
</feature>
<dbReference type="GO" id="GO:0016405">
    <property type="term" value="F:CoA-ligase activity"/>
    <property type="evidence" value="ECO:0007669"/>
    <property type="project" value="TreeGrafter"/>
</dbReference>
<proteinExistence type="inferred from homology"/>
<evidence type="ECO:0000256" key="1">
    <source>
        <dbReference type="ARBA" id="ARBA00006432"/>
    </source>
</evidence>
<evidence type="ECO:0000259" key="4">
    <source>
        <dbReference type="Pfam" id="PF13193"/>
    </source>
</evidence>
<keyword evidence="2" id="KW-0436">Ligase</keyword>
<dbReference type="Pfam" id="PF00501">
    <property type="entry name" value="AMP-binding"/>
    <property type="match status" value="1"/>
</dbReference>
<evidence type="ECO:0000256" key="2">
    <source>
        <dbReference type="ARBA" id="ARBA00022598"/>
    </source>
</evidence>
<protein>
    <submittedName>
        <fullName evidence="5">AMP binding protein</fullName>
    </submittedName>
</protein>
<organism evidence="5 6">
    <name type="scientific">Mycena pura</name>
    <dbReference type="NCBI Taxonomy" id="153505"/>
    <lineage>
        <taxon>Eukaryota</taxon>
        <taxon>Fungi</taxon>
        <taxon>Dikarya</taxon>
        <taxon>Basidiomycota</taxon>
        <taxon>Agaricomycotina</taxon>
        <taxon>Agaricomycetes</taxon>
        <taxon>Agaricomycetidae</taxon>
        <taxon>Agaricales</taxon>
        <taxon>Marasmiineae</taxon>
        <taxon>Mycenaceae</taxon>
        <taxon>Mycena</taxon>
    </lineage>
</organism>
<dbReference type="EMBL" id="JARJCW010000106">
    <property type="protein sequence ID" value="KAJ7193595.1"/>
    <property type="molecule type" value="Genomic_DNA"/>
</dbReference>
<evidence type="ECO:0000313" key="5">
    <source>
        <dbReference type="EMBL" id="KAJ7193595.1"/>
    </source>
</evidence>
<dbReference type="Gene3D" id="3.40.50.980">
    <property type="match status" value="2"/>
</dbReference>
<accession>A0AAD6US66</accession>
<dbReference type="AlphaFoldDB" id="A0AAD6US66"/>
<dbReference type="PANTHER" id="PTHR24096:SF149">
    <property type="entry name" value="AMP-BINDING DOMAIN-CONTAINING PROTEIN-RELATED"/>
    <property type="match status" value="1"/>
</dbReference>
<name>A0AAD6US66_9AGAR</name>
<feature type="domain" description="AMP-binding enzyme C-terminal" evidence="4">
    <location>
        <begin position="483"/>
        <end position="552"/>
    </location>
</feature>
<dbReference type="Proteomes" id="UP001219525">
    <property type="component" value="Unassembled WGS sequence"/>
</dbReference>
<sequence length="605" mass="65745">MSPAPRIYASHVPDVQVRNTSIFTYLFGSRAGPDDVGGHSGSKNALIDAATGTTITRSQLKHICFSFAHGIRTHPTTRPFANRGDTILIFSPNSLAWPVVMHGAIAAGLRCTFANSAYTSHELAFQYQNSGANLVLTSEEGITVVHDMFTECGMSKAEGIKRIVVLPRDLRWAGGPTAASAADTASLVALPDLLLLGTMEKEETFDGTADKETALLCYSSGTMGNPKGVELTHQNMTTISEMNKTVTAPIAPGRPMLAIVPFYHIFGFGNTLISIFSYGCCIVIQARFDPIEFCANIEKYRVGHVYVAPPVLVVLARHPVVDKYDLSSLEYMLSGGAPVGVDLIQAVRKRLLSKRKPGAKCFIVQGYGLTETSPSIHAVDWDSSIIKAGSSGYLLPNLKARLVIDEDGEVDAEEGKPGELWVQGVTVMKGYLNNPEATKNSITPDGWFKTGDIAMRDNDGYWYIVDRKKELIKYKGFQVAPAELEAVLLTHPDIADVGVIGINSVEQATELPRAYVVHANPEKVKTAQAKAAFGQSVAKWIESRVARHKYLRAGACLIETPEITYSLDQQVSAAGKILRKELRERAKQEAARGEINGAYQSKTKL</sequence>
<dbReference type="InterPro" id="IPR000873">
    <property type="entry name" value="AMP-dep_synth/lig_dom"/>
</dbReference>
<comment type="caution">
    <text evidence="5">The sequence shown here is derived from an EMBL/GenBank/DDBJ whole genome shotgun (WGS) entry which is preliminary data.</text>
</comment>
<dbReference type="PANTHER" id="PTHR24096">
    <property type="entry name" value="LONG-CHAIN-FATTY-ACID--COA LIGASE"/>
    <property type="match status" value="1"/>
</dbReference>
<reference evidence="5" key="1">
    <citation type="submission" date="2023-03" db="EMBL/GenBank/DDBJ databases">
        <title>Massive genome expansion in bonnet fungi (Mycena s.s.) driven by repeated elements and novel gene families across ecological guilds.</title>
        <authorList>
            <consortium name="Lawrence Berkeley National Laboratory"/>
            <person name="Harder C.B."/>
            <person name="Miyauchi S."/>
            <person name="Viragh M."/>
            <person name="Kuo A."/>
            <person name="Thoen E."/>
            <person name="Andreopoulos B."/>
            <person name="Lu D."/>
            <person name="Skrede I."/>
            <person name="Drula E."/>
            <person name="Henrissat B."/>
            <person name="Morin E."/>
            <person name="Kohler A."/>
            <person name="Barry K."/>
            <person name="LaButti K."/>
            <person name="Morin E."/>
            <person name="Salamov A."/>
            <person name="Lipzen A."/>
            <person name="Mereny Z."/>
            <person name="Hegedus B."/>
            <person name="Baldrian P."/>
            <person name="Stursova M."/>
            <person name="Weitz H."/>
            <person name="Taylor A."/>
            <person name="Grigoriev I.V."/>
            <person name="Nagy L.G."/>
            <person name="Martin F."/>
            <person name="Kauserud H."/>
        </authorList>
    </citation>
    <scope>NUCLEOTIDE SEQUENCE</scope>
    <source>
        <strain evidence="5">9144</strain>
    </source>
</reference>
<comment type="similarity">
    <text evidence="1">Belongs to the ATP-dependent AMP-binding enzyme family.</text>
</comment>
<keyword evidence="6" id="KW-1185">Reference proteome</keyword>
<dbReference type="SUPFAM" id="SSF56801">
    <property type="entry name" value="Acetyl-CoA synthetase-like"/>
    <property type="match status" value="1"/>
</dbReference>
<gene>
    <name evidence="5" type="ORF">GGX14DRAFT_527789</name>
</gene>
<evidence type="ECO:0000313" key="6">
    <source>
        <dbReference type="Proteomes" id="UP001219525"/>
    </source>
</evidence>
<dbReference type="InterPro" id="IPR045851">
    <property type="entry name" value="AMP-bd_C_sf"/>
</dbReference>
<dbReference type="InterPro" id="IPR025110">
    <property type="entry name" value="AMP-bd_C"/>
</dbReference>
<dbReference type="CDD" id="cd05911">
    <property type="entry name" value="Firefly_Luc_like"/>
    <property type="match status" value="1"/>
</dbReference>
<dbReference type="Gene3D" id="3.30.300.30">
    <property type="match status" value="1"/>
</dbReference>
<dbReference type="Pfam" id="PF13193">
    <property type="entry name" value="AMP-binding_C"/>
    <property type="match status" value="1"/>
</dbReference>
<evidence type="ECO:0000259" key="3">
    <source>
        <dbReference type="Pfam" id="PF00501"/>
    </source>
</evidence>
<dbReference type="Gene3D" id="2.30.38.10">
    <property type="entry name" value="Luciferase, Domain 3"/>
    <property type="match status" value="1"/>
</dbReference>